<sequence length="141" mass="15337">MAGGALLLHRLLPAIGVNRRNDDDPGLIDQLWRGNENKTHEGGKLQQQLGAHGGVAVDTGYQADLGLRRFRFPRSRKLLSAAVLLTSCSRPWPRDSSLIRLWKAFSEGFCVGWGPSGDWPVGSCSAGGNRQQPLYTVISGQ</sequence>
<proteinExistence type="predicted"/>
<comment type="caution">
    <text evidence="1">The sequence shown here is derived from an EMBL/GenBank/DDBJ whole genome shotgun (WGS) entry which is preliminary data.</text>
</comment>
<evidence type="ECO:0000313" key="1">
    <source>
        <dbReference type="EMBL" id="TNN34944.1"/>
    </source>
</evidence>
<protein>
    <submittedName>
        <fullName evidence="1">Uncharacterized protein</fullName>
    </submittedName>
</protein>
<dbReference type="EMBL" id="SRLO01001861">
    <property type="protein sequence ID" value="TNN34944.1"/>
    <property type="molecule type" value="Genomic_DNA"/>
</dbReference>
<reference evidence="1 2" key="1">
    <citation type="submission" date="2019-03" db="EMBL/GenBank/DDBJ databases">
        <title>First draft genome of Liparis tanakae, snailfish: a comprehensive survey of snailfish specific genes.</title>
        <authorList>
            <person name="Kim W."/>
            <person name="Song I."/>
            <person name="Jeong J.-H."/>
            <person name="Kim D."/>
            <person name="Kim S."/>
            <person name="Ryu S."/>
            <person name="Song J.Y."/>
            <person name="Lee S.K."/>
        </authorList>
    </citation>
    <scope>NUCLEOTIDE SEQUENCE [LARGE SCALE GENOMIC DNA]</scope>
    <source>
        <tissue evidence="1">Muscle</tissue>
    </source>
</reference>
<dbReference type="Proteomes" id="UP000314294">
    <property type="component" value="Unassembled WGS sequence"/>
</dbReference>
<name>A0A4Z2F2N1_9TELE</name>
<gene>
    <name evidence="1" type="ORF">EYF80_054892</name>
</gene>
<keyword evidence="2" id="KW-1185">Reference proteome</keyword>
<evidence type="ECO:0000313" key="2">
    <source>
        <dbReference type="Proteomes" id="UP000314294"/>
    </source>
</evidence>
<accession>A0A4Z2F2N1</accession>
<organism evidence="1 2">
    <name type="scientific">Liparis tanakae</name>
    <name type="common">Tanaka's snailfish</name>
    <dbReference type="NCBI Taxonomy" id="230148"/>
    <lineage>
        <taxon>Eukaryota</taxon>
        <taxon>Metazoa</taxon>
        <taxon>Chordata</taxon>
        <taxon>Craniata</taxon>
        <taxon>Vertebrata</taxon>
        <taxon>Euteleostomi</taxon>
        <taxon>Actinopterygii</taxon>
        <taxon>Neopterygii</taxon>
        <taxon>Teleostei</taxon>
        <taxon>Neoteleostei</taxon>
        <taxon>Acanthomorphata</taxon>
        <taxon>Eupercaria</taxon>
        <taxon>Perciformes</taxon>
        <taxon>Cottioidei</taxon>
        <taxon>Cottales</taxon>
        <taxon>Liparidae</taxon>
        <taxon>Liparis</taxon>
    </lineage>
</organism>
<dbReference type="AlphaFoldDB" id="A0A4Z2F2N1"/>